<keyword evidence="3" id="KW-0472">Membrane</keyword>
<evidence type="ECO:0000256" key="3">
    <source>
        <dbReference type="SAM" id="Phobius"/>
    </source>
</evidence>
<evidence type="ECO:0000256" key="2">
    <source>
        <dbReference type="ARBA" id="ARBA00022525"/>
    </source>
</evidence>
<dbReference type="PANTHER" id="PTHR20914:SF25">
    <property type="entry name" value="PHOSPHOLIPASE A2 INHIBITOR AND LY6_PLAUR DOMAIN-CONTAINING PROTEIN"/>
    <property type="match status" value="1"/>
</dbReference>
<dbReference type="EMBL" id="OW240921">
    <property type="protein sequence ID" value="CAH2318738.1"/>
    <property type="molecule type" value="Genomic_DNA"/>
</dbReference>
<evidence type="ECO:0000313" key="6">
    <source>
        <dbReference type="Proteomes" id="UP001295444"/>
    </source>
</evidence>
<comment type="subcellular location">
    <subcellularLocation>
        <location evidence="1">Secreted</location>
    </subcellularLocation>
</comment>
<feature type="domain" description="UPAR/Ly6" evidence="4">
    <location>
        <begin position="54"/>
        <end position="147"/>
    </location>
</feature>
<evidence type="ECO:0000256" key="1">
    <source>
        <dbReference type="ARBA" id="ARBA00004613"/>
    </source>
</evidence>
<feature type="domain" description="UPAR/Ly6" evidence="4">
    <location>
        <begin position="357"/>
        <end position="450"/>
    </location>
</feature>
<protein>
    <recommendedName>
        <fullName evidence="4">UPAR/Ly6 domain-containing protein</fullName>
    </recommendedName>
</protein>
<dbReference type="SUPFAM" id="SSF57302">
    <property type="entry name" value="Snake toxin-like"/>
    <property type="match status" value="4"/>
</dbReference>
<proteinExistence type="predicted"/>
<dbReference type="AlphaFoldDB" id="A0AAD1WR43"/>
<sequence length="565" mass="60524">MKYFGYTLQLRHVTSILTGFLLYFPGPVSICSTAMHFLFGLICILSVISAGHSFSCISCTNTSGDTCNGSTIICPSYCDSCSSIYTKTKLLKYGITVNSLVRGCGYSEECAQPTRNVTTQIMSEEIFTSCCQGDNCTPSQPKGAAQNSLSCISCRNTTGDTCIGPSIICPSEADSCASIYTRTKVLKYEVTTNVVVRGCGYSLECSQSWKSLSNQFMSEEIAISCCQGDNCTPSQPKFSTNILAPNGLKCPNCFSLTSKCEPEDTTQCMGEENKCVSFLSRSFSGEHMTSMISMSGCATENFCTNYSGNATESSTGERTITSISCKNDTTSSVIGSTTVSQDHEMKKTVVSTTGHSFSCVSCTSTSGDTCNGSTIICPPYSDSCASIYTKSKFLKYGVATNVVVRGCGYSSECAQSWKRLSNQFMSEEIAISCCQGDNCTPNQPKILTNTSVPNGKMCPTCFSQTLTCHPEGITQCTGEENECISYSVKKTTAGQTSLQFSAFGCSTENFCSNYISISTSNTSGETGIYTSCGSVKTTNITGHHNNGNKMTHVSIFVLLIGFLIQ</sequence>
<accession>A0AAD1WR43</accession>
<feature type="domain" description="UPAR/Ly6" evidence="4">
    <location>
        <begin position="149"/>
        <end position="241"/>
    </location>
</feature>
<evidence type="ECO:0000313" key="5">
    <source>
        <dbReference type="EMBL" id="CAH2318738.1"/>
    </source>
</evidence>
<dbReference type="Pfam" id="PF00021">
    <property type="entry name" value="UPAR_LY6"/>
    <property type="match status" value="5"/>
</dbReference>
<dbReference type="CDD" id="cd23572">
    <property type="entry name" value="TFP_LU_ECD_PINLYP_rpt2"/>
    <property type="match status" value="2"/>
</dbReference>
<evidence type="ECO:0000259" key="4">
    <source>
        <dbReference type="SMART" id="SM00134"/>
    </source>
</evidence>
<dbReference type="GO" id="GO:0005576">
    <property type="term" value="C:extracellular region"/>
    <property type="evidence" value="ECO:0007669"/>
    <property type="project" value="UniProtKB-SubCell"/>
</dbReference>
<keyword evidence="3" id="KW-0812">Transmembrane</keyword>
<gene>
    <name evidence="5" type="ORF">PECUL_23A030115</name>
</gene>
<dbReference type="SMART" id="SM00134">
    <property type="entry name" value="LU"/>
    <property type="match status" value="3"/>
</dbReference>
<feature type="transmembrane region" description="Helical" evidence="3">
    <location>
        <begin position="20"/>
        <end position="48"/>
    </location>
</feature>
<keyword evidence="3" id="KW-1133">Transmembrane helix</keyword>
<dbReference type="Gene3D" id="2.10.60.10">
    <property type="entry name" value="CD59"/>
    <property type="match status" value="5"/>
</dbReference>
<dbReference type="PANTHER" id="PTHR20914">
    <property type="entry name" value="LY6/PLAUR DOMAIN-CONTAINING PROTEIN 8"/>
    <property type="match status" value="1"/>
</dbReference>
<dbReference type="InterPro" id="IPR045860">
    <property type="entry name" value="Snake_toxin-like_sf"/>
</dbReference>
<organism evidence="5 6">
    <name type="scientific">Pelobates cultripes</name>
    <name type="common">Western spadefoot toad</name>
    <dbReference type="NCBI Taxonomy" id="61616"/>
    <lineage>
        <taxon>Eukaryota</taxon>
        <taxon>Metazoa</taxon>
        <taxon>Chordata</taxon>
        <taxon>Craniata</taxon>
        <taxon>Vertebrata</taxon>
        <taxon>Euteleostomi</taxon>
        <taxon>Amphibia</taxon>
        <taxon>Batrachia</taxon>
        <taxon>Anura</taxon>
        <taxon>Pelobatoidea</taxon>
        <taxon>Pelobatidae</taxon>
        <taxon>Pelobates</taxon>
    </lineage>
</organism>
<keyword evidence="6" id="KW-1185">Reference proteome</keyword>
<dbReference type="Proteomes" id="UP001295444">
    <property type="component" value="Chromosome 10"/>
</dbReference>
<name>A0AAD1WR43_PELCU</name>
<dbReference type="InterPro" id="IPR050918">
    <property type="entry name" value="CNF-like_PLA2_Inhibitor"/>
</dbReference>
<keyword evidence="2" id="KW-0964">Secreted</keyword>
<reference evidence="5" key="1">
    <citation type="submission" date="2022-03" db="EMBL/GenBank/DDBJ databases">
        <authorList>
            <person name="Alioto T."/>
            <person name="Alioto T."/>
            <person name="Gomez Garrido J."/>
        </authorList>
    </citation>
    <scope>NUCLEOTIDE SEQUENCE</scope>
</reference>
<dbReference type="InterPro" id="IPR016054">
    <property type="entry name" value="LY6_UPA_recep-like"/>
</dbReference>